<name>A0A8S0ZJ68_ARCPL</name>
<keyword evidence="2" id="KW-0732">Signal</keyword>
<feature type="compositionally biased region" description="Basic residues" evidence="1">
    <location>
        <begin position="69"/>
        <end position="79"/>
    </location>
</feature>
<dbReference type="AlphaFoldDB" id="A0A8S0ZJ68"/>
<protein>
    <submittedName>
        <fullName evidence="3">Uncharacterized protein</fullName>
    </submittedName>
</protein>
<proteinExistence type="predicted"/>
<feature type="compositionally biased region" description="Basic and acidic residues" evidence="1">
    <location>
        <begin position="142"/>
        <end position="157"/>
    </location>
</feature>
<feature type="chain" id="PRO_5035739124" evidence="2">
    <location>
        <begin position="19"/>
        <end position="195"/>
    </location>
</feature>
<evidence type="ECO:0000313" key="3">
    <source>
        <dbReference type="EMBL" id="CAB3233911.1"/>
    </source>
</evidence>
<comment type="caution">
    <text evidence="3">The sequence shown here is derived from an EMBL/GenBank/DDBJ whole genome shotgun (WGS) entry which is preliminary data.</text>
</comment>
<sequence length="195" mass="23639">MFKLIVLCWILYVHVNWAHHHDRYRHHHETYELCQLDVNLNPVRNPIRSLNSQHRKRNLHTRRNENKENKKRKLRKTMKRKNVNLKSYNLDEISKSNRKPWFHRSKGRRHRNHNKKITSSQTSFTSDSPSEDTQADIFTQTRMEELSSDRLNTERTETSSTQSFTERIRLYKSIHDPPKTERSPHQYPVPDISFE</sequence>
<feature type="compositionally biased region" description="Low complexity" evidence="1">
    <location>
        <begin position="118"/>
        <end position="128"/>
    </location>
</feature>
<keyword evidence="4" id="KW-1185">Reference proteome</keyword>
<evidence type="ECO:0000256" key="2">
    <source>
        <dbReference type="SAM" id="SignalP"/>
    </source>
</evidence>
<accession>A0A8S0ZJ68</accession>
<feature type="compositionally biased region" description="Basic residues" evidence="1">
    <location>
        <begin position="101"/>
        <end position="116"/>
    </location>
</feature>
<organism evidence="3 4">
    <name type="scientific">Arctia plantaginis</name>
    <name type="common">Wood tiger moth</name>
    <name type="synonym">Phalaena plantaginis</name>
    <dbReference type="NCBI Taxonomy" id="874455"/>
    <lineage>
        <taxon>Eukaryota</taxon>
        <taxon>Metazoa</taxon>
        <taxon>Ecdysozoa</taxon>
        <taxon>Arthropoda</taxon>
        <taxon>Hexapoda</taxon>
        <taxon>Insecta</taxon>
        <taxon>Pterygota</taxon>
        <taxon>Neoptera</taxon>
        <taxon>Endopterygota</taxon>
        <taxon>Lepidoptera</taxon>
        <taxon>Glossata</taxon>
        <taxon>Ditrysia</taxon>
        <taxon>Noctuoidea</taxon>
        <taxon>Erebidae</taxon>
        <taxon>Arctiinae</taxon>
        <taxon>Arctia</taxon>
    </lineage>
</organism>
<dbReference type="EMBL" id="CADEBC010000479">
    <property type="protein sequence ID" value="CAB3233911.1"/>
    <property type="molecule type" value="Genomic_DNA"/>
</dbReference>
<feature type="compositionally biased region" description="Basic and acidic residues" evidence="1">
    <location>
        <begin position="166"/>
        <end position="184"/>
    </location>
</feature>
<gene>
    <name evidence="3" type="ORF">APLA_LOCUS5484</name>
</gene>
<evidence type="ECO:0000256" key="1">
    <source>
        <dbReference type="SAM" id="MobiDB-lite"/>
    </source>
</evidence>
<feature type="region of interest" description="Disordered" evidence="1">
    <location>
        <begin position="101"/>
        <end position="195"/>
    </location>
</feature>
<feature type="signal peptide" evidence="2">
    <location>
        <begin position="1"/>
        <end position="18"/>
    </location>
</feature>
<dbReference type="Proteomes" id="UP000494106">
    <property type="component" value="Unassembled WGS sequence"/>
</dbReference>
<reference evidence="3 4" key="1">
    <citation type="submission" date="2020-04" db="EMBL/GenBank/DDBJ databases">
        <authorList>
            <person name="Wallbank WR R."/>
            <person name="Pardo Diaz C."/>
            <person name="Kozak K."/>
            <person name="Martin S."/>
            <person name="Jiggins C."/>
            <person name="Moest M."/>
            <person name="Warren A I."/>
            <person name="Byers J.R.P. K."/>
            <person name="Montejo-Kovacevich G."/>
            <person name="Yen C E."/>
        </authorList>
    </citation>
    <scope>NUCLEOTIDE SEQUENCE [LARGE SCALE GENOMIC DNA]</scope>
</reference>
<feature type="region of interest" description="Disordered" evidence="1">
    <location>
        <begin position="46"/>
        <end position="79"/>
    </location>
</feature>
<evidence type="ECO:0000313" key="4">
    <source>
        <dbReference type="Proteomes" id="UP000494106"/>
    </source>
</evidence>